<feature type="non-terminal residue" evidence="2">
    <location>
        <position position="174"/>
    </location>
</feature>
<reference evidence="2" key="1">
    <citation type="submission" date="2022-03" db="EMBL/GenBank/DDBJ databases">
        <authorList>
            <person name="Martin H S."/>
        </authorList>
    </citation>
    <scope>NUCLEOTIDE SEQUENCE</scope>
</reference>
<proteinExistence type="predicted"/>
<evidence type="ECO:0000256" key="1">
    <source>
        <dbReference type="SAM" id="MobiDB-lite"/>
    </source>
</evidence>
<name>A0ABN8I9Q5_9NEOP</name>
<accession>A0ABN8I9Q5</accession>
<evidence type="ECO:0000313" key="2">
    <source>
        <dbReference type="EMBL" id="CAH2049094.1"/>
    </source>
</evidence>
<gene>
    <name evidence="2" type="ORF">IPOD504_LOCUS6593</name>
</gene>
<dbReference type="EMBL" id="OW152831">
    <property type="protein sequence ID" value="CAH2049094.1"/>
    <property type="molecule type" value="Genomic_DNA"/>
</dbReference>
<feature type="region of interest" description="Disordered" evidence="1">
    <location>
        <begin position="137"/>
        <end position="174"/>
    </location>
</feature>
<evidence type="ECO:0000313" key="3">
    <source>
        <dbReference type="Proteomes" id="UP000837857"/>
    </source>
</evidence>
<protein>
    <submittedName>
        <fullName evidence="2">Uncharacterized protein</fullName>
    </submittedName>
</protein>
<dbReference type="Proteomes" id="UP000837857">
    <property type="component" value="Chromosome 19"/>
</dbReference>
<sequence length="174" mass="20499">MLPRHTISTGAGERSFPRRWRHGERKGRRMHLEITPRFRRSRRNHRSHFRTHDKDARCALDFRSPRPQRRRGRAACTRRAEVCRSRSLDPDCGGVDRNARRAAARISLFPLTARPVLVSWLAAAEIDEIRDAAARNHKSMHQRRRQEVRSEPEQSYIDIDTRRRPDVTSPRVRA</sequence>
<keyword evidence="3" id="KW-1185">Reference proteome</keyword>
<organism evidence="2 3">
    <name type="scientific">Iphiclides podalirius</name>
    <name type="common">scarce swallowtail</name>
    <dbReference type="NCBI Taxonomy" id="110791"/>
    <lineage>
        <taxon>Eukaryota</taxon>
        <taxon>Metazoa</taxon>
        <taxon>Ecdysozoa</taxon>
        <taxon>Arthropoda</taxon>
        <taxon>Hexapoda</taxon>
        <taxon>Insecta</taxon>
        <taxon>Pterygota</taxon>
        <taxon>Neoptera</taxon>
        <taxon>Endopterygota</taxon>
        <taxon>Lepidoptera</taxon>
        <taxon>Glossata</taxon>
        <taxon>Ditrysia</taxon>
        <taxon>Papilionoidea</taxon>
        <taxon>Papilionidae</taxon>
        <taxon>Papilioninae</taxon>
        <taxon>Iphiclides</taxon>
    </lineage>
</organism>